<feature type="non-terminal residue" evidence="7">
    <location>
        <position position="1"/>
    </location>
</feature>
<evidence type="ECO:0000256" key="6">
    <source>
        <dbReference type="ARBA" id="ARBA00047475"/>
    </source>
</evidence>
<evidence type="ECO:0000313" key="8">
    <source>
        <dbReference type="Proteomes" id="UP001432322"/>
    </source>
</evidence>
<keyword evidence="5" id="KW-0732">Signal</keyword>
<evidence type="ECO:0000256" key="4">
    <source>
        <dbReference type="ARBA" id="ARBA00022679"/>
    </source>
</evidence>
<keyword evidence="8" id="KW-1185">Reference proteome</keyword>
<dbReference type="EC" id="2.4.1.17" evidence="2"/>
<evidence type="ECO:0000256" key="3">
    <source>
        <dbReference type="ARBA" id="ARBA00022676"/>
    </source>
</evidence>
<protein>
    <recommendedName>
        <fullName evidence="2">glucuronosyltransferase</fullName>
        <ecNumber evidence="2">2.4.1.17</ecNumber>
    </recommendedName>
</protein>
<evidence type="ECO:0000313" key="7">
    <source>
        <dbReference type="EMBL" id="GMT23150.1"/>
    </source>
</evidence>
<keyword evidence="4" id="KW-0808">Transferase</keyword>
<sequence length="238" mass="27125">VYFVEGMDICGLMLTHLIKPKATIIVSTSMIHGEQHNDVGIPQILSFNPSPNVASHNVHSLWDRLWNFYADLLIRELLRPSRNSITQLFRSRFGNEFPSIKDIVSNVSFVFTNTEPLIDFAIPTVSRLVHVGGLGARQPQKLNNHWKEVLSRRERTVLISFGSTAKSYLMKPKLKIAILKTISRFPDITFIWKYEMPEDEFATREAAKVENLVLTKWMPQNDLLADPHLAAFISHGGM</sequence>
<comment type="catalytic activity">
    <reaction evidence="6">
        <text>glucuronate acceptor + UDP-alpha-D-glucuronate = acceptor beta-D-glucuronoside + UDP + H(+)</text>
        <dbReference type="Rhea" id="RHEA:21032"/>
        <dbReference type="ChEBI" id="CHEBI:15378"/>
        <dbReference type="ChEBI" id="CHEBI:58052"/>
        <dbReference type="ChEBI" id="CHEBI:58223"/>
        <dbReference type="ChEBI" id="CHEBI:132367"/>
        <dbReference type="ChEBI" id="CHEBI:132368"/>
        <dbReference type="EC" id="2.4.1.17"/>
    </reaction>
</comment>
<evidence type="ECO:0000256" key="1">
    <source>
        <dbReference type="ARBA" id="ARBA00009995"/>
    </source>
</evidence>
<dbReference type="Pfam" id="PF00201">
    <property type="entry name" value="UDPGT"/>
    <property type="match status" value="1"/>
</dbReference>
<proteinExistence type="inferred from homology"/>
<reference evidence="7" key="1">
    <citation type="submission" date="2023-10" db="EMBL/GenBank/DDBJ databases">
        <title>Genome assembly of Pristionchus species.</title>
        <authorList>
            <person name="Yoshida K."/>
            <person name="Sommer R.J."/>
        </authorList>
    </citation>
    <scope>NUCLEOTIDE SEQUENCE</scope>
    <source>
        <strain evidence="7">RS5133</strain>
    </source>
</reference>
<dbReference type="FunFam" id="3.40.50.2000:FF:000512">
    <property type="entry name" value="Uncharacterized protein"/>
    <property type="match status" value="1"/>
</dbReference>
<dbReference type="GO" id="GO:0015020">
    <property type="term" value="F:glucuronosyltransferase activity"/>
    <property type="evidence" value="ECO:0007669"/>
    <property type="project" value="UniProtKB-EC"/>
</dbReference>
<comment type="similarity">
    <text evidence="1">Belongs to the UDP-glycosyltransferase family.</text>
</comment>
<feature type="non-terminal residue" evidence="7">
    <location>
        <position position="238"/>
    </location>
</feature>
<dbReference type="Proteomes" id="UP001432322">
    <property type="component" value="Unassembled WGS sequence"/>
</dbReference>
<dbReference type="SUPFAM" id="SSF53756">
    <property type="entry name" value="UDP-Glycosyltransferase/glycogen phosphorylase"/>
    <property type="match status" value="1"/>
</dbReference>
<dbReference type="Gene3D" id="3.40.50.2000">
    <property type="entry name" value="Glycogen Phosphorylase B"/>
    <property type="match status" value="1"/>
</dbReference>
<organism evidence="7 8">
    <name type="scientific">Pristionchus fissidentatus</name>
    <dbReference type="NCBI Taxonomy" id="1538716"/>
    <lineage>
        <taxon>Eukaryota</taxon>
        <taxon>Metazoa</taxon>
        <taxon>Ecdysozoa</taxon>
        <taxon>Nematoda</taxon>
        <taxon>Chromadorea</taxon>
        <taxon>Rhabditida</taxon>
        <taxon>Rhabditina</taxon>
        <taxon>Diplogasteromorpha</taxon>
        <taxon>Diplogasteroidea</taxon>
        <taxon>Neodiplogasteridae</taxon>
        <taxon>Pristionchus</taxon>
    </lineage>
</organism>
<comment type="caution">
    <text evidence="7">The sequence shown here is derived from an EMBL/GenBank/DDBJ whole genome shotgun (WGS) entry which is preliminary data.</text>
</comment>
<dbReference type="InterPro" id="IPR050271">
    <property type="entry name" value="UDP-glycosyltransferase"/>
</dbReference>
<evidence type="ECO:0000256" key="5">
    <source>
        <dbReference type="ARBA" id="ARBA00022729"/>
    </source>
</evidence>
<gene>
    <name evidence="7" type="ORF">PFISCL1PPCAC_14447</name>
</gene>
<dbReference type="EMBL" id="BTSY01000004">
    <property type="protein sequence ID" value="GMT23150.1"/>
    <property type="molecule type" value="Genomic_DNA"/>
</dbReference>
<name>A0AAV5VUF9_9BILA</name>
<dbReference type="PANTHER" id="PTHR48043:SF23">
    <property type="entry name" value="UDP-GLUCURONOSYLTRANSFERASE"/>
    <property type="match status" value="1"/>
</dbReference>
<accession>A0AAV5VUF9</accession>
<dbReference type="AlphaFoldDB" id="A0AAV5VUF9"/>
<dbReference type="PANTHER" id="PTHR48043">
    <property type="entry name" value="EG:EG0003.4 PROTEIN-RELATED"/>
    <property type="match status" value="1"/>
</dbReference>
<dbReference type="InterPro" id="IPR002213">
    <property type="entry name" value="UDP_glucos_trans"/>
</dbReference>
<keyword evidence="3" id="KW-0328">Glycosyltransferase</keyword>
<evidence type="ECO:0000256" key="2">
    <source>
        <dbReference type="ARBA" id="ARBA00012544"/>
    </source>
</evidence>